<feature type="transmembrane region" description="Helical" evidence="1">
    <location>
        <begin position="132"/>
        <end position="155"/>
    </location>
</feature>
<dbReference type="Proteomes" id="UP000000466">
    <property type="component" value="Chromosome"/>
</dbReference>
<keyword evidence="1" id="KW-1133">Transmembrane helix</keyword>
<dbReference type="RefSeq" id="WP_015045660.1">
    <property type="nucleotide sequence ID" value="NC_018868.3"/>
</dbReference>
<dbReference type="STRING" id="1117647.M5M_01290"/>
<keyword evidence="4" id="KW-1185">Reference proteome</keyword>
<dbReference type="PANTHER" id="PTHR40547:SF1">
    <property type="entry name" value="SLL0298 PROTEIN"/>
    <property type="match status" value="1"/>
</dbReference>
<sequence length="178" mass="20296">MAKKLFKRLMPDPYKIRNHKSLQFLGTLLHDPNLFHLNRSSVSRAFFVGIFVCFLPLPGQMAIAAFGALWLRANLPISAALVWVSNPVTMPPMFYACYQLGLWVLGAPSRPFEFELSLDWIIAELGALVPPLLVGSLMSAAFFGCLSFLVVNQLWRWHVARSWQRRIALRLEKLKQLK</sequence>
<feature type="domain" description="DUF2062" evidence="2">
    <location>
        <begin position="23"/>
        <end position="164"/>
    </location>
</feature>
<accession>K4KU32</accession>
<keyword evidence="1" id="KW-0812">Transmembrane</keyword>
<dbReference type="KEGG" id="saga:M5M_01290"/>
<feature type="transmembrane region" description="Helical" evidence="1">
    <location>
        <begin position="45"/>
        <end position="71"/>
    </location>
</feature>
<evidence type="ECO:0000313" key="3">
    <source>
        <dbReference type="EMBL" id="AFU97487.1"/>
    </source>
</evidence>
<evidence type="ECO:0000259" key="2">
    <source>
        <dbReference type="Pfam" id="PF09835"/>
    </source>
</evidence>
<dbReference type="OrthoDB" id="9786029at2"/>
<organism evidence="3 4">
    <name type="scientific">Simiduia agarivorans (strain DSM 21679 / JCM 13881 / BCRC 17597 / SA1)</name>
    <dbReference type="NCBI Taxonomy" id="1117647"/>
    <lineage>
        <taxon>Bacteria</taxon>
        <taxon>Pseudomonadati</taxon>
        <taxon>Pseudomonadota</taxon>
        <taxon>Gammaproteobacteria</taxon>
        <taxon>Cellvibrionales</taxon>
        <taxon>Cellvibrionaceae</taxon>
        <taxon>Simiduia</taxon>
    </lineage>
</organism>
<proteinExistence type="predicted"/>
<evidence type="ECO:0000313" key="4">
    <source>
        <dbReference type="Proteomes" id="UP000000466"/>
    </source>
</evidence>
<name>K4KU32_SIMAS</name>
<dbReference type="InterPro" id="IPR018639">
    <property type="entry name" value="DUF2062"/>
</dbReference>
<reference evidence="3 4" key="1">
    <citation type="journal article" date="2013" name="Genome Announc.">
        <title>Complete genome sequence of Simiduia agarivorans SA1(T), a marine bacterium able to degrade a variety of polysaccharides.</title>
        <authorList>
            <person name="Lin S.Y."/>
            <person name="Shieh W.Y."/>
            <person name="Chen J.S."/>
            <person name="Tang S.L."/>
        </authorList>
    </citation>
    <scope>NUCLEOTIDE SEQUENCE [LARGE SCALE GENOMIC DNA]</scope>
    <source>
        <strain evidence="4">DSM 21679 / JCM 13881 / BCRC 17597 / SA1</strain>
    </source>
</reference>
<dbReference type="PANTHER" id="PTHR40547">
    <property type="entry name" value="SLL0298 PROTEIN"/>
    <property type="match status" value="1"/>
</dbReference>
<protein>
    <recommendedName>
        <fullName evidence="2">DUF2062 domain-containing protein</fullName>
    </recommendedName>
</protein>
<evidence type="ECO:0000256" key="1">
    <source>
        <dbReference type="SAM" id="Phobius"/>
    </source>
</evidence>
<dbReference type="Pfam" id="PF09835">
    <property type="entry name" value="DUF2062"/>
    <property type="match status" value="1"/>
</dbReference>
<gene>
    <name evidence="3" type="ordered locus">M5M_01290</name>
</gene>
<dbReference type="EMBL" id="CP003746">
    <property type="protein sequence ID" value="AFU97487.1"/>
    <property type="molecule type" value="Genomic_DNA"/>
</dbReference>
<keyword evidence="1" id="KW-0472">Membrane</keyword>
<dbReference type="eggNOG" id="COG3216">
    <property type="taxonomic scope" value="Bacteria"/>
</dbReference>
<dbReference type="AlphaFoldDB" id="K4KU32"/>
<dbReference type="HOGENOM" id="CLU_102912_3_0_6"/>